<evidence type="ECO:0000313" key="3">
    <source>
        <dbReference type="EMBL" id="KAG4411435.1"/>
    </source>
</evidence>
<evidence type="ECO:0000313" key="4">
    <source>
        <dbReference type="Proteomes" id="UP000664132"/>
    </source>
</evidence>
<organism evidence="3 4">
    <name type="scientific">Cadophora malorum</name>
    <dbReference type="NCBI Taxonomy" id="108018"/>
    <lineage>
        <taxon>Eukaryota</taxon>
        <taxon>Fungi</taxon>
        <taxon>Dikarya</taxon>
        <taxon>Ascomycota</taxon>
        <taxon>Pezizomycotina</taxon>
        <taxon>Leotiomycetes</taxon>
        <taxon>Helotiales</taxon>
        <taxon>Ploettnerulaceae</taxon>
        <taxon>Cadophora</taxon>
    </lineage>
</organism>
<dbReference type="Proteomes" id="UP000664132">
    <property type="component" value="Unassembled WGS sequence"/>
</dbReference>
<dbReference type="AlphaFoldDB" id="A0A8H7SYZ5"/>
<protein>
    <submittedName>
        <fullName evidence="3">Uncharacterized protein</fullName>
    </submittedName>
</protein>
<keyword evidence="4" id="KW-1185">Reference proteome</keyword>
<dbReference type="EMBL" id="JAFJYH010000477">
    <property type="protein sequence ID" value="KAG4411435.1"/>
    <property type="molecule type" value="Genomic_DNA"/>
</dbReference>
<keyword evidence="1" id="KW-0175">Coiled coil</keyword>
<accession>A0A8H7SYZ5</accession>
<feature type="compositionally biased region" description="Pro residues" evidence="2">
    <location>
        <begin position="85"/>
        <end position="99"/>
    </location>
</feature>
<gene>
    <name evidence="3" type="ORF">IFR04_015422</name>
</gene>
<evidence type="ECO:0000256" key="1">
    <source>
        <dbReference type="SAM" id="Coils"/>
    </source>
</evidence>
<feature type="coiled-coil region" evidence="1">
    <location>
        <begin position="230"/>
        <end position="257"/>
    </location>
</feature>
<feature type="compositionally biased region" description="Pro residues" evidence="2">
    <location>
        <begin position="113"/>
        <end position="124"/>
    </location>
</feature>
<proteinExistence type="predicted"/>
<feature type="compositionally biased region" description="Low complexity" evidence="2">
    <location>
        <begin position="57"/>
        <end position="84"/>
    </location>
</feature>
<evidence type="ECO:0000256" key="2">
    <source>
        <dbReference type="SAM" id="MobiDB-lite"/>
    </source>
</evidence>
<feature type="region of interest" description="Disordered" evidence="2">
    <location>
        <begin position="40"/>
        <end position="129"/>
    </location>
</feature>
<dbReference type="OrthoDB" id="3556970at2759"/>
<reference evidence="3" key="1">
    <citation type="submission" date="2021-02" db="EMBL/GenBank/DDBJ databases">
        <title>Genome sequence Cadophora malorum strain M34.</title>
        <authorList>
            <person name="Stefanovic E."/>
            <person name="Vu D."/>
            <person name="Scully C."/>
            <person name="Dijksterhuis J."/>
            <person name="Roader J."/>
            <person name="Houbraken J."/>
        </authorList>
    </citation>
    <scope>NUCLEOTIDE SEQUENCE</scope>
    <source>
        <strain evidence="3">M34</strain>
    </source>
</reference>
<feature type="non-terminal residue" evidence="3">
    <location>
        <position position="1"/>
    </location>
</feature>
<comment type="caution">
    <text evidence="3">The sequence shown here is derived from an EMBL/GenBank/DDBJ whole genome shotgun (WGS) entry which is preliminary data.</text>
</comment>
<sequence length="611" mass="65942">LTNFIRGLFRRKEEPSSGVAIQLPDITIPQPHQLKEMSGAWIPHSRGPNAGPSRVGTPSPAAASAAAAAPSSVPPAAAAASSPSDPAPTAAPPPPPTPTITPRGGRLATIPPLSLPPPTLPPPSSSTNNSTTNLVALAIFSIDYSLSPTAINTILLAQLHALTMSPSHQTSTYQQPHNAGLSQSWISPAAFNAAKFTRLQTVASHLHLVRSPFFPRTATEYNAHNAAYASDLAKKQRRVLEGRIRELELRKERREREVLMSGAGTLGGDLGMGGFEGKVNLKSLEEVKIAGCELTWLFKGERKASKGEKSVEVGGYVGFSGVLGEKTKFWAGGEEGLKDGKGGYGKGTRAFWPEMGELKMEGEMRVRKTRQRRFPLPRVDLYSTGMLRHFIPPHIALTPAEKSALIDQIIAKKGTGDIAWHELQVVPFKHKLDRLPTLTKIWRQNEKTDNGRPYYTPPASTYVKRPVQGENFAVREGGDGMQEFGAGDEFSSDGEDFEDGYGYNGEITDNDEYGDNIPGNIYAVDENGVVHPQDYREQDGPVQGYGGDGYVGVGAYDGHGLPVSYSNGADGPGTGMRLPPGGWIFDEDALRERGEWADLLNEIDYAADDEP</sequence>
<name>A0A8H7SYZ5_9HELO</name>